<organism evidence="1 2">
    <name type="scientific">Bacillus cytotoxicus</name>
    <dbReference type="NCBI Taxonomy" id="580165"/>
    <lineage>
        <taxon>Bacteria</taxon>
        <taxon>Bacillati</taxon>
        <taxon>Bacillota</taxon>
        <taxon>Bacilli</taxon>
        <taxon>Bacillales</taxon>
        <taxon>Bacillaceae</taxon>
        <taxon>Bacillus</taxon>
        <taxon>Bacillus cereus group</taxon>
    </lineage>
</organism>
<dbReference type="EMBL" id="JAMBOP010000055">
    <property type="protein sequence ID" value="MCM3738560.1"/>
    <property type="molecule type" value="Genomic_DNA"/>
</dbReference>
<dbReference type="Proteomes" id="UP001202289">
    <property type="component" value="Unassembled WGS sequence"/>
</dbReference>
<accession>A0ACC6ACL8</accession>
<sequence length="325" mass="37239">MLKKAIPAVLITVLALLLVVIHYYPQMQEVWISKKTQEAVETQVEPTKENGKSTKKHRLDRNPLEPGKMESPPEEMKEMAKKYPDKFEIVKKMYYSLDYVDNAEGKYEWGFPDDISRAKFSVDFVKNKNKVQTEKIQGDKVIEVENILANINDEVLIRQLPKKNVHNITRKKDQPVPGVIARSILTGNSLILQTEWNVMLYDFTSWEYKEATQYDMPVYQIKGEIKKIENVEHDENGKLNAIGGRSDLLAGPFTMVVSKDTGALLDFKCYRSDNTVKFFVTASEIQLNKGIANEEKVFQLDLSNSKELPWEEYLKTPAGATGLKK</sequence>
<comment type="caution">
    <text evidence="1">The sequence shown here is derived from an EMBL/GenBank/DDBJ whole genome shotgun (WGS) entry which is preliminary data.</text>
</comment>
<evidence type="ECO:0000313" key="2">
    <source>
        <dbReference type="Proteomes" id="UP001202289"/>
    </source>
</evidence>
<reference evidence="1" key="1">
    <citation type="submission" date="2022-05" db="EMBL/GenBank/DDBJ databases">
        <title>Comparative Genomics of Spacecraft Associated Microbes.</title>
        <authorList>
            <person name="Tran M.T."/>
            <person name="Wright A."/>
            <person name="Seuylemezian A."/>
            <person name="Eisen J."/>
            <person name="Coil D."/>
        </authorList>
    </citation>
    <scope>NUCLEOTIDE SEQUENCE</scope>
    <source>
        <strain evidence="1">FAIRING 10M-2.2</strain>
    </source>
</reference>
<protein>
    <submittedName>
        <fullName evidence="1">Uncharacterized protein</fullName>
    </submittedName>
</protein>
<evidence type="ECO:0000313" key="1">
    <source>
        <dbReference type="EMBL" id="MCM3738560.1"/>
    </source>
</evidence>
<name>A0ACC6ACL8_9BACI</name>
<proteinExistence type="predicted"/>
<gene>
    <name evidence="1" type="ORF">M3215_22985</name>
</gene>
<keyword evidence="2" id="KW-1185">Reference proteome</keyword>